<evidence type="ECO:0000313" key="2">
    <source>
        <dbReference type="Proteomes" id="UP000829817"/>
    </source>
</evidence>
<dbReference type="RefSeq" id="WP_244784300.1">
    <property type="nucleotide sequence ID" value="NZ_CP091508.1"/>
</dbReference>
<dbReference type="Proteomes" id="UP000829817">
    <property type="component" value="Chromosome"/>
</dbReference>
<accession>A0ABY4DQS1</accession>
<gene>
    <name evidence="1" type="ORF">LVJ83_09685</name>
</gene>
<protein>
    <submittedName>
        <fullName evidence="1">Uncharacterized protein</fullName>
    </submittedName>
</protein>
<dbReference type="EMBL" id="CP091508">
    <property type="protein sequence ID" value="UOO81236.1"/>
    <property type="molecule type" value="Genomic_DNA"/>
</dbReference>
<sequence>MNEAMGTNLPTNDYFPDSAFYDRAAQYIYFSQNVSMEEANEHMGSLYEMLSPIPYEKYVIVNSKKPHQIGDSDIICWICCDGRTALFGLCGQMKAANKQAV</sequence>
<proteinExistence type="predicted"/>
<evidence type="ECO:0000313" key="1">
    <source>
        <dbReference type="EMBL" id="UOO81236.1"/>
    </source>
</evidence>
<name>A0ABY4DQS1_9NEIS</name>
<reference evidence="1 2" key="1">
    <citation type="journal article" date="2022" name="Res Sq">
        <title>Evolution of multicellular longitudinally dividing oral cavity symbionts (Neisseriaceae).</title>
        <authorList>
            <person name="Nyongesa S."/>
            <person name="Weber P."/>
            <person name="Bernet E."/>
            <person name="Pullido F."/>
            <person name="Nieckarz M."/>
            <person name="Delaby M."/>
            <person name="Nieves C."/>
            <person name="Viehboeck T."/>
            <person name="Krause N."/>
            <person name="Rivera-Millot A."/>
            <person name="Nakamura A."/>
            <person name="Vischer N."/>
            <person name="VanNieuwenhze M."/>
            <person name="Brun Y."/>
            <person name="Cava F."/>
            <person name="Bulgheresi S."/>
            <person name="Veyrier F."/>
        </authorList>
    </citation>
    <scope>NUCLEOTIDE SEQUENCE [LARGE SCALE GENOMIC DNA]</scope>
    <source>
        <strain evidence="1 2">CCUG 63373m</strain>
    </source>
</reference>
<organism evidence="1 2">
    <name type="scientific">Uruburuella testudinis</name>
    <dbReference type="NCBI Taxonomy" id="1282863"/>
    <lineage>
        <taxon>Bacteria</taxon>
        <taxon>Pseudomonadati</taxon>
        <taxon>Pseudomonadota</taxon>
        <taxon>Betaproteobacteria</taxon>
        <taxon>Neisseriales</taxon>
        <taxon>Neisseriaceae</taxon>
        <taxon>Uruburuella</taxon>
    </lineage>
</organism>
<keyword evidence="2" id="KW-1185">Reference proteome</keyword>